<keyword evidence="8" id="KW-0665">Pyrimidine biosynthesis</keyword>
<dbReference type="InterPro" id="IPR004468">
    <property type="entry name" value="CTP_synthase"/>
</dbReference>
<dbReference type="PANTHER" id="PTHR11550:SF0">
    <property type="entry name" value="CTP SYNTHASE-RELATED"/>
    <property type="match status" value="1"/>
</dbReference>
<feature type="region of interest" description="Disordered" evidence="10">
    <location>
        <begin position="240"/>
        <end position="268"/>
    </location>
</feature>
<feature type="compositionally biased region" description="Low complexity" evidence="10">
    <location>
        <begin position="240"/>
        <end position="257"/>
    </location>
</feature>
<name>A0ABW6GJG6_9ACTN</name>
<evidence type="ECO:0000256" key="1">
    <source>
        <dbReference type="ARBA" id="ARBA00005171"/>
    </source>
</evidence>
<comment type="pathway">
    <text evidence="1">Pyrimidine metabolism; CTP biosynthesis via de novo pathway; CTP from UDP: step 2/2.</text>
</comment>
<keyword evidence="13" id="KW-1185">Reference proteome</keyword>
<evidence type="ECO:0000256" key="4">
    <source>
        <dbReference type="ARBA" id="ARBA00022598"/>
    </source>
</evidence>
<keyword evidence="6" id="KW-0067">ATP-binding</keyword>
<dbReference type="Gene3D" id="3.40.50.880">
    <property type="match status" value="1"/>
</dbReference>
<dbReference type="PROSITE" id="PS51273">
    <property type="entry name" value="GATASE_TYPE_1"/>
    <property type="match status" value="1"/>
</dbReference>
<dbReference type="InterPro" id="IPR029062">
    <property type="entry name" value="Class_I_gatase-like"/>
</dbReference>
<comment type="similarity">
    <text evidence="2">Belongs to the CTP synthase family.</text>
</comment>
<dbReference type="Proteomes" id="UP001599542">
    <property type="component" value="Unassembled WGS sequence"/>
</dbReference>
<reference evidence="12 13" key="1">
    <citation type="submission" date="2024-09" db="EMBL/GenBank/DDBJ databases">
        <title>The Natural Products Discovery Center: Release of the First 8490 Sequenced Strains for Exploring Actinobacteria Biosynthetic Diversity.</title>
        <authorList>
            <person name="Kalkreuter E."/>
            <person name="Kautsar S.A."/>
            <person name="Yang D."/>
            <person name="Bader C.D."/>
            <person name="Teijaro C.N."/>
            <person name="Fluegel L."/>
            <person name="Davis C.M."/>
            <person name="Simpson J.R."/>
            <person name="Lauterbach L."/>
            <person name="Steele A.D."/>
            <person name="Gui C."/>
            <person name="Meng S."/>
            <person name="Li G."/>
            <person name="Viehrig K."/>
            <person name="Ye F."/>
            <person name="Su P."/>
            <person name="Kiefer A.F."/>
            <person name="Nichols A."/>
            <person name="Cepeda A.J."/>
            <person name="Yan W."/>
            <person name="Fan B."/>
            <person name="Jiang Y."/>
            <person name="Adhikari A."/>
            <person name="Zheng C.-J."/>
            <person name="Schuster L."/>
            <person name="Cowan T.M."/>
            <person name="Smanski M.J."/>
            <person name="Chevrette M.G."/>
            <person name="De Carvalho L.P.S."/>
            <person name="Shen B."/>
        </authorList>
    </citation>
    <scope>NUCLEOTIDE SEQUENCE [LARGE SCALE GENOMIC DNA]</scope>
    <source>
        <strain evidence="12 13">NPDC058753</strain>
    </source>
</reference>
<evidence type="ECO:0000256" key="8">
    <source>
        <dbReference type="ARBA" id="ARBA00022975"/>
    </source>
</evidence>
<dbReference type="NCBIfam" id="NF004836">
    <property type="entry name" value="PRK06186.1"/>
    <property type="match status" value="1"/>
</dbReference>
<keyword evidence="4" id="KW-0436">Ligase</keyword>
<evidence type="ECO:0000256" key="9">
    <source>
        <dbReference type="ARBA" id="ARBA00047781"/>
    </source>
</evidence>
<evidence type="ECO:0000313" key="12">
    <source>
        <dbReference type="EMBL" id="MFE1352875.1"/>
    </source>
</evidence>
<evidence type="ECO:0000313" key="13">
    <source>
        <dbReference type="Proteomes" id="UP001599542"/>
    </source>
</evidence>
<gene>
    <name evidence="12" type="ORF">ACFW6T_12885</name>
</gene>
<proteinExistence type="inferred from homology"/>
<dbReference type="EC" id="6.3.4.2" evidence="3"/>
<keyword evidence="5" id="KW-0547">Nucleotide-binding</keyword>
<evidence type="ECO:0000256" key="3">
    <source>
        <dbReference type="ARBA" id="ARBA00012291"/>
    </source>
</evidence>
<dbReference type="SUPFAM" id="SSF52317">
    <property type="entry name" value="Class I glutamine amidotransferase-like"/>
    <property type="match status" value="1"/>
</dbReference>
<dbReference type="RefSeq" id="WP_380323287.1">
    <property type="nucleotide sequence ID" value="NZ_JBHYPW010000020.1"/>
</dbReference>
<evidence type="ECO:0000256" key="2">
    <source>
        <dbReference type="ARBA" id="ARBA00007533"/>
    </source>
</evidence>
<dbReference type="Pfam" id="PF00117">
    <property type="entry name" value="GATase"/>
    <property type="match status" value="1"/>
</dbReference>
<keyword evidence="7" id="KW-0315">Glutamine amidotransferase</keyword>
<evidence type="ECO:0000256" key="6">
    <source>
        <dbReference type="ARBA" id="ARBA00022840"/>
    </source>
</evidence>
<evidence type="ECO:0000256" key="10">
    <source>
        <dbReference type="SAM" id="MobiDB-lite"/>
    </source>
</evidence>
<comment type="caution">
    <text evidence="12">The sequence shown here is derived from an EMBL/GenBank/DDBJ whole genome shotgun (WGS) entry which is preliminary data.</text>
</comment>
<evidence type="ECO:0000256" key="5">
    <source>
        <dbReference type="ARBA" id="ARBA00022741"/>
    </source>
</evidence>
<accession>A0ABW6GJG6</accession>
<organism evidence="12 13">
    <name type="scientific">Kitasatospora phosalacinea</name>
    <dbReference type="NCBI Taxonomy" id="2065"/>
    <lineage>
        <taxon>Bacteria</taxon>
        <taxon>Bacillati</taxon>
        <taxon>Actinomycetota</taxon>
        <taxon>Actinomycetes</taxon>
        <taxon>Kitasatosporales</taxon>
        <taxon>Streptomycetaceae</taxon>
        <taxon>Kitasatospora</taxon>
    </lineage>
</organism>
<evidence type="ECO:0000259" key="11">
    <source>
        <dbReference type="Pfam" id="PF00117"/>
    </source>
</evidence>
<dbReference type="InterPro" id="IPR017926">
    <property type="entry name" value="GATASE"/>
</dbReference>
<protein>
    <recommendedName>
        <fullName evidence="3">CTP synthase (glutamine hydrolyzing)</fullName>
        <ecNumber evidence="3">6.3.4.2</ecNumber>
    </recommendedName>
</protein>
<comment type="catalytic activity">
    <reaction evidence="9">
        <text>UTP + L-glutamine + ATP + H2O = CTP + L-glutamate + ADP + phosphate + 2 H(+)</text>
        <dbReference type="Rhea" id="RHEA:26426"/>
        <dbReference type="ChEBI" id="CHEBI:15377"/>
        <dbReference type="ChEBI" id="CHEBI:15378"/>
        <dbReference type="ChEBI" id="CHEBI:29985"/>
        <dbReference type="ChEBI" id="CHEBI:30616"/>
        <dbReference type="ChEBI" id="CHEBI:37563"/>
        <dbReference type="ChEBI" id="CHEBI:43474"/>
        <dbReference type="ChEBI" id="CHEBI:46398"/>
        <dbReference type="ChEBI" id="CHEBI:58359"/>
        <dbReference type="ChEBI" id="CHEBI:456216"/>
        <dbReference type="EC" id="6.3.4.2"/>
    </reaction>
</comment>
<feature type="domain" description="Glutamine amidotransferase" evidence="11">
    <location>
        <begin position="53"/>
        <end position="230"/>
    </location>
</feature>
<sequence length="268" mass="27834">METGDCTHTARVALVGDRSPHVPAHLRGPRMLAALAAAGGPVVEPYWIGTEEVDAEELAGFDGVWLVPGSPYRSEAGAVAAAGVARERGVPFLGTCGGFQHAVLEFARHACGIAGAAHAEQQPDAGELVIVPLSCSLYRQEGGVRLAPGSGAARLLGAERATARYNCGYTLAPGYLEVLRAHGMRFTGHDLDGEVRVAELPSHPFWLATLFQPELTPEHEGPHPFVRAFAEAAARTAVARTAAAPAAAPAATPAATPGERQPPRGHTG</sequence>
<dbReference type="EMBL" id="JBHYPX010000021">
    <property type="protein sequence ID" value="MFE1352875.1"/>
    <property type="molecule type" value="Genomic_DNA"/>
</dbReference>
<dbReference type="PANTHER" id="PTHR11550">
    <property type="entry name" value="CTP SYNTHASE"/>
    <property type="match status" value="1"/>
</dbReference>
<evidence type="ECO:0000256" key="7">
    <source>
        <dbReference type="ARBA" id="ARBA00022962"/>
    </source>
</evidence>